<evidence type="ECO:0000256" key="2">
    <source>
        <dbReference type="SAM" id="Phobius"/>
    </source>
</evidence>
<evidence type="ECO:0000256" key="1">
    <source>
        <dbReference type="SAM" id="MobiDB-lite"/>
    </source>
</evidence>
<proteinExistence type="predicted"/>
<keyword evidence="2" id="KW-0472">Membrane</keyword>
<evidence type="ECO:0000313" key="4">
    <source>
        <dbReference type="Proteomes" id="UP000571817"/>
    </source>
</evidence>
<organism evidence="3 4">
    <name type="scientific">Allobranchiibius huperziae</name>
    <dbReference type="NCBI Taxonomy" id="1874116"/>
    <lineage>
        <taxon>Bacteria</taxon>
        <taxon>Bacillati</taxon>
        <taxon>Actinomycetota</taxon>
        <taxon>Actinomycetes</taxon>
        <taxon>Micrococcales</taxon>
        <taxon>Dermacoccaceae</taxon>
        <taxon>Allobranchiibius</taxon>
    </lineage>
</organism>
<keyword evidence="4" id="KW-1185">Reference proteome</keyword>
<reference evidence="3 4" key="1">
    <citation type="submission" date="2020-07" db="EMBL/GenBank/DDBJ databases">
        <title>Sequencing the genomes of 1000 actinobacteria strains.</title>
        <authorList>
            <person name="Klenk H.-P."/>
        </authorList>
    </citation>
    <scope>NUCLEOTIDE SEQUENCE [LARGE SCALE GENOMIC DNA]</scope>
    <source>
        <strain evidence="3 4">DSM 29531</strain>
    </source>
</reference>
<comment type="caution">
    <text evidence="3">The sequence shown here is derived from an EMBL/GenBank/DDBJ whole genome shotgun (WGS) entry which is preliminary data.</text>
</comment>
<protein>
    <submittedName>
        <fullName evidence="3">Uncharacterized protein</fullName>
    </submittedName>
</protein>
<dbReference type="EMBL" id="JACCFW010000001">
    <property type="protein sequence ID" value="NYJ74081.1"/>
    <property type="molecule type" value="Genomic_DNA"/>
</dbReference>
<dbReference type="RefSeq" id="WP_179479723.1">
    <property type="nucleotide sequence ID" value="NZ_JACCFW010000001.1"/>
</dbReference>
<feature type="transmembrane region" description="Helical" evidence="2">
    <location>
        <begin position="7"/>
        <end position="25"/>
    </location>
</feature>
<name>A0A853DGV8_9MICO</name>
<accession>A0A853DGV8</accession>
<feature type="region of interest" description="Disordered" evidence="1">
    <location>
        <begin position="29"/>
        <end position="48"/>
    </location>
</feature>
<evidence type="ECO:0000313" key="3">
    <source>
        <dbReference type="EMBL" id="NYJ74081.1"/>
    </source>
</evidence>
<gene>
    <name evidence="3" type="ORF">HNR15_001044</name>
</gene>
<dbReference type="AlphaFoldDB" id="A0A853DGV8"/>
<dbReference type="Proteomes" id="UP000571817">
    <property type="component" value="Unassembled WGS sequence"/>
</dbReference>
<keyword evidence="2" id="KW-1133">Transmembrane helix</keyword>
<sequence length="48" mass="5581">MPEDIEAIIGILLVMGGLPFAMQWLDQAMDQPSTTPSRRRHRENSWRE</sequence>
<keyword evidence="2" id="KW-0812">Transmembrane</keyword>